<keyword evidence="3 4" id="KW-0732">Signal</keyword>
<protein>
    <submittedName>
        <fullName evidence="5">Taurine transport system substrate-binding protein</fullName>
    </submittedName>
</protein>
<feature type="signal peptide" evidence="4">
    <location>
        <begin position="1"/>
        <end position="36"/>
    </location>
</feature>
<evidence type="ECO:0000256" key="2">
    <source>
        <dbReference type="ARBA" id="ARBA00010742"/>
    </source>
</evidence>
<dbReference type="Proteomes" id="UP000535511">
    <property type="component" value="Unassembled WGS sequence"/>
</dbReference>
<evidence type="ECO:0000256" key="3">
    <source>
        <dbReference type="ARBA" id="ARBA00022729"/>
    </source>
</evidence>
<feature type="chain" id="PRO_5031217930" evidence="4">
    <location>
        <begin position="37"/>
        <end position="355"/>
    </location>
</feature>
<evidence type="ECO:0000256" key="1">
    <source>
        <dbReference type="ARBA" id="ARBA00004418"/>
    </source>
</evidence>
<dbReference type="AlphaFoldDB" id="A0A7Y9JBW2"/>
<dbReference type="Gene3D" id="3.40.190.10">
    <property type="entry name" value="Periplasmic binding protein-like II"/>
    <property type="match status" value="2"/>
</dbReference>
<name>A0A7Y9JBW2_9ACTN</name>
<comment type="subcellular location">
    <subcellularLocation>
        <location evidence="1">Periplasm</location>
    </subcellularLocation>
</comment>
<dbReference type="SUPFAM" id="SSF53850">
    <property type="entry name" value="Periplasmic binding protein-like II"/>
    <property type="match status" value="1"/>
</dbReference>
<dbReference type="GO" id="GO:0042918">
    <property type="term" value="P:alkanesulfonate transmembrane transport"/>
    <property type="evidence" value="ECO:0007669"/>
    <property type="project" value="TreeGrafter"/>
</dbReference>
<reference evidence="5 6" key="1">
    <citation type="submission" date="2020-07" db="EMBL/GenBank/DDBJ databases">
        <title>Sequencing the genomes of 1000 actinobacteria strains.</title>
        <authorList>
            <person name="Klenk H.-P."/>
        </authorList>
    </citation>
    <scope>NUCLEOTIDE SEQUENCE [LARGE SCALE GENOMIC DNA]</scope>
    <source>
        <strain evidence="5 6">DSM 21350</strain>
    </source>
</reference>
<dbReference type="PANTHER" id="PTHR30024">
    <property type="entry name" value="ALIPHATIC SULFONATES-BINDING PROTEIN-RELATED"/>
    <property type="match status" value="1"/>
</dbReference>
<dbReference type="RefSeq" id="WP_179664780.1">
    <property type="nucleotide sequence ID" value="NZ_JACCBG010000001.1"/>
</dbReference>
<sequence length="355" mass="37107">MPAHRASYRLAGLGAVALLLSTTGCVSSGRSATAQAQDTKCPWEPDTSVKTTAQIAWQASPTGDLIVKDMGLLEACMPNATIKWSQFSSGGDVVQAFGAGSVDVGMLGSSPATIALSKPLQLPIKVVWIQEVIGEAEALVVHDKSITDLKGLAGKRVAVPFSSTSHFSLLQALDSAGLVPGKDLQLVNLAPEAMAAAWNGNQIDAAWVWNPVLDQLKKTGQQIYSSADTAKAGKPTYDLSAATASFAEQNPDFMKQWAKAEDYAVKLITDDPNKAAESIAIQMGISPKDVSGLFSGYIYLPASKQATAEYLGGKVADDLVTTAKFLLSQGSIDGVSPEQAYRDGVDAGPASSVTD</sequence>
<gene>
    <name evidence="5" type="ORF">BJZ21_003320</name>
</gene>
<comment type="similarity">
    <text evidence="2">Belongs to the bacterial solute-binding protein SsuA/TauA family.</text>
</comment>
<keyword evidence="6" id="KW-1185">Reference proteome</keyword>
<organism evidence="5 6">
    <name type="scientific">Nocardioides panaciterrulae</name>
    <dbReference type="NCBI Taxonomy" id="661492"/>
    <lineage>
        <taxon>Bacteria</taxon>
        <taxon>Bacillati</taxon>
        <taxon>Actinomycetota</taxon>
        <taxon>Actinomycetes</taxon>
        <taxon>Propionibacteriales</taxon>
        <taxon>Nocardioidaceae</taxon>
        <taxon>Nocardioides</taxon>
    </lineage>
</organism>
<dbReference type="EMBL" id="JACCBG010000001">
    <property type="protein sequence ID" value="NYD43237.1"/>
    <property type="molecule type" value="Genomic_DNA"/>
</dbReference>
<proteinExistence type="inferred from homology"/>
<dbReference type="PROSITE" id="PS51257">
    <property type="entry name" value="PROKAR_LIPOPROTEIN"/>
    <property type="match status" value="1"/>
</dbReference>
<evidence type="ECO:0000313" key="5">
    <source>
        <dbReference type="EMBL" id="NYD43237.1"/>
    </source>
</evidence>
<accession>A0A7Y9JBW2</accession>
<dbReference type="PANTHER" id="PTHR30024:SF47">
    <property type="entry name" value="TAURINE-BINDING PERIPLASMIC PROTEIN"/>
    <property type="match status" value="1"/>
</dbReference>
<dbReference type="Pfam" id="PF13379">
    <property type="entry name" value="NMT1_2"/>
    <property type="match status" value="1"/>
</dbReference>
<evidence type="ECO:0000313" key="6">
    <source>
        <dbReference type="Proteomes" id="UP000535511"/>
    </source>
</evidence>
<evidence type="ECO:0000256" key="4">
    <source>
        <dbReference type="SAM" id="SignalP"/>
    </source>
</evidence>
<comment type="caution">
    <text evidence="5">The sequence shown here is derived from an EMBL/GenBank/DDBJ whole genome shotgun (WGS) entry which is preliminary data.</text>
</comment>
<dbReference type="GO" id="GO:0042597">
    <property type="term" value="C:periplasmic space"/>
    <property type="evidence" value="ECO:0007669"/>
    <property type="project" value="UniProtKB-SubCell"/>
</dbReference>